<dbReference type="RefSeq" id="WP_155396525.1">
    <property type="nucleotide sequence ID" value="NZ_CP008746.1"/>
</dbReference>
<gene>
    <name evidence="2" type="ORF">MCM1_2859</name>
</gene>
<dbReference type="GeneID" id="42569159"/>
<reference evidence="2 3" key="2">
    <citation type="journal article" date="2015" name="Stand. Genomic Sci.">
        <title>The complete genome sequence of the rumen methanogen Methanosarcina barkeri CM1.</title>
        <authorList>
            <person name="Lambie S.C."/>
            <person name="Kelly W.J."/>
            <person name="Leahy S.C."/>
            <person name="Li D."/>
            <person name="Reilly K."/>
            <person name="McAllister T.A."/>
            <person name="Valle E.R."/>
            <person name="Attwood G.T."/>
            <person name="Altermann E."/>
        </authorList>
    </citation>
    <scope>NUCLEOTIDE SEQUENCE [LARGE SCALE GENOMIC DNA]</scope>
    <source>
        <strain evidence="2 3">CM1</strain>
    </source>
</reference>
<name>A0A0G3CGI9_METBA</name>
<accession>A0A0G3CGI9</accession>
<organism evidence="2 3">
    <name type="scientific">Methanosarcina barkeri CM1</name>
    <dbReference type="NCBI Taxonomy" id="796385"/>
    <lineage>
        <taxon>Archaea</taxon>
        <taxon>Methanobacteriati</taxon>
        <taxon>Methanobacteriota</taxon>
        <taxon>Stenosarchaea group</taxon>
        <taxon>Methanomicrobia</taxon>
        <taxon>Methanosarcinales</taxon>
        <taxon>Methanosarcinaceae</taxon>
        <taxon>Methanosarcina</taxon>
    </lineage>
</organism>
<dbReference type="Proteomes" id="UP000035331">
    <property type="component" value="Chromosome"/>
</dbReference>
<evidence type="ECO:0000313" key="2">
    <source>
        <dbReference type="EMBL" id="AKJ39855.1"/>
    </source>
</evidence>
<dbReference type="EMBL" id="CP008746">
    <property type="protein sequence ID" value="AKJ39855.1"/>
    <property type="molecule type" value="Genomic_DNA"/>
</dbReference>
<dbReference type="AlphaFoldDB" id="A0A0G3CGI9"/>
<protein>
    <submittedName>
        <fullName evidence="2">Uncharacterized protein</fullName>
    </submittedName>
</protein>
<feature type="compositionally biased region" description="Basic and acidic residues" evidence="1">
    <location>
        <begin position="1"/>
        <end position="35"/>
    </location>
</feature>
<proteinExistence type="predicted"/>
<evidence type="ECO:0000256" key="1">
    <source>
        <dbReference type="SAM" id="MobiDB-lite"/>
    </source>
</evidence>
<evidence type="ECO:0000313" key="3">
    <source>
        <dbReference type="Proteomes" id="UP000035331"/>
    </source>
</evidence>
<sequence length="46" mass="5165">MPEERREGTKGEKLEKKDGEEVADVDPIHPTEARGGKKRSLLDTCK</sequence>
<feature type="region of interest" description="Disordered" evidence="1">
    <location>
        <begin position="1"/>
        <end position="46"/>
    </location>
</feature>
<reference evidence="3" key="1">
    <citation type="submission" date="2014-06" db="EMBL/GenBank/DDBJ databases">
        <title>The complete genome sequence of Methanosarcina barkeri CM1.</title>
        <authorList>
            <consortium name="Pastoral Greenhouse Gas Research Consortium"/>
            <person name="Lambie S.C."/>
            <person name="Leahy S.C."/>
            <person name="Kelly W.J."/>
            <person name="Li D."/>
            <person name="Reilly K."/>
            <person name="Attwood G.T."/>
            <person name="Altermann E."/>
        </authorList>
    </citation>
    <scope>NUCLEOTIDE SEQUENCE [LARGE SCALE GENOMIC DNA]</scope>
    <source>
        <strain evidence="3">CM1</strain>
    </source>
</reference>
<dbReference type="PATRIC" id="fig|796385.3.peg.3511"/>